<evidence type="ECO:0000256" key="8">
    <source>
        <dbReference type="SAM" id="MobiDB-lite"/>
    </source>
</evidence>
<dbReference type="PANTHER" id="PTHR46179:SF13">
    <property type="entry name" value="C2H2-TYPE DOMAIN-CONTAINING PROTEIN"/>
    <property type="match status" value="1"/>
</dbReference>
<keyword evidence="7" id="KW-0539">Nucleus</keyword>
<protein>
    <recommendedName>
        <fullName evidence="9">C2H2-type domain-containing protein</fullName>
    </recommendedName>
</protein>
<dbReference type="InterPro" id="IPR013087">
    <property type="entry name" value="Znf_C2H2_type"/>
</dbReference>
<evidence type="ECO:0000256" key="2">
    <source>
        <dbReference type="ARBA" id="ARBA00022723"/>
    </source>
</evidence>
<keyword evidence="2" id="KW-0479">Metal-binding</keyword>
<dbReference type="PANTHER" id="PTHR46179">
    <property type="entry name" value="ZINC FINGER PROTEIN"/>
    <property type="match status" value="1"/>
</dbReference>
<feature type="domain" description="C2H2-type" evidence="9">
    <location>
        <begin position="433"/>
        <end position="463"/>
    </location>
</feature>
<evidence type="ECO:0000256" key="3">
    <source>
        <dbReference type="ARBA" id="ARBA00022771"/>
    </source>
</evidence>
<evidence type="ECO:0000256" key="4">
    <source>
        <dbReference type="ARBA" id="ARBA00022833"/>
    </source>
</evidence>
<feature type="compositionally biased region" description="Acidic residues" evidence="8">
    <location>
        <begin position="562"/>
        <end position="584"/>
    </location>
</feature>
<dbReference type="Gene3D" id="3.30.160.60">
    <property type="entry name" value="Classic Zinc Finger"/>
    <property type="match status" value="1"/>
</dbReference>
<comment type="caution">
    <text evidence="10">The sequence shown here is derived from an EMBL/GenBank/DDBJ whole genome shotgun (WGS) entry which is preliminary data.</text>
</comment>
<feature type="domain" description="C2H2-type" evidence="9">
    <location>
        <begin position="493"/>
        <end position="513"/>
    </location>
</feature>
<evidence type="ECO:0000256" key="7">
    <source>
        <dbReference type="ARBA" id="ARBA00023242"/>
    </source>
</evidence>
<accession>A0AAN7SXJ4</accession>
<dbReference type="SMART" id="SM00355">
    <property type="entry name" value="ZnF_C2H2"/>
    <property type="match status" value="4"/>
</dbReference>
<reference evidence="10 11" key="1">
    <citation type="submission" date="2023-08" db="EMBL/GenBank/DDBJ databases">
        <title>Black Yeasts Isolated from many extreme environments.</title>
        <authorList>
            <person name="Coleine C."/>
            <person name="Stajich J.E."/>
            <person name="Selbmann L."/>
        </authorList>
    </citation>
    <scope>NUCLEOTIDE SEQUENCE [LARGE SCALE GENOMIC DNA]</scope>
    <source>
        <strain evidence="10 11">CCFEE 5910</strain>
    </source>
</reference>
<evidence type="ECO:0000256" key="6">
    <source>
        <dbReference type="ARBA" id="ARBA00023163"/>
    </source>
</evidence>
<dbReference type="Proteomes" id="UP001309876">
    <property type="component" value="Unassembled WGS sequence"/>
</dbReference>
<gene>
    <name evidence="10" type="ORF">LTR05_005363</name>
</gene>
<comment type="subcellular location">
    <subcellularLocation>
        <location evidence="1">Nucleus</location>
    </subcellularLocation>
</comment>
<evidence type="ECO:0000313" key="10">
    <source>
        <dbReference type="EMBL" id="KAK5084287.1"/>
    </source>
</evidence>
<dbReference type="GO" id="GO:0005634">
    <property type="term" value="C:nucleus"/>
    <property type="evidence" value="ECO:0007669"/>
    <property type="project" value="UniProtKB-SubCell"/>
</dbReference>
<proteinExistence type="predicted"/>
<evidence type="ECO:0000256" key="5">
    <source>
        <dbReference type="ARBA" id="ARBA00023015"/>
    </source>
</evidence>
<feature type="domain" description="C2H2-type" evidence="9">
    <location>
        <begin position="374"/>
        <end position="395"/>
    </location>
</feature>
<dbReference type="GO" id="GO:0006357">
    <property type="term" value="P:regulation of transcription by RNA polymerase II"/>
    <property type="evidence" value="ECO:0007669"/>
    <property type="project" value="TreeGrafter"/>
</dbReference>
<sequence length="730" mass="81421">MLLYEPYHHAFQQHFAFDSEAKEEDYMSSITDFSYESMPFSTDIFSTERQENKHDMIRSMSQGSLQQIHPEAAPSLLYAASAPSIPSASSSTVGSPYLSHTLPVPAPSMYENYMGGPAILCDDTIFGYDASHFDHEATIGQDAKLAASFVGKSADLTVFAQRSSTMHVQGSLPIEPLVSSPSPIDIFSEAVFTMPKRRLDAAGQDARACEIQDKQLFKPPTIPASAYPRVTSPHTRRTIFPMQPEPAPISYNLCCSPSLSSCSNTPVLDYDSQYNFFSHLIGNFLPPTDASYSGLLPNTLSSSYATYPANQVASPCSPAASPASSNSYHSFSQPMTVDNFSTSNVVLRRQSIASVRSCASPQSVHSFDEDREKTRCPYPDCGRAFKDLKAHMLTHERVRPEKCPILSCEYHVKGFARKYDKNRHTLTHYRGTMVCGFCPGSGSAAEKSFNRADVFKRHLTTVHGVEQAPPNSRKRSPSKSSIKLSSYCADATGKCSTCGASFNNAQEFYEHLDDCVLKMVQQEDPIEAVNAHRLGELTDDPDVQATFERNNIKREDSSQSLEDLDEDEEEADDDEEEEEEDELEFNERSGRGAIKVSKVTSNRAIIGGNISKKTSKKGLTWSKGGGSIIGKSRKRRKFYPPSWGMATDRMNMKKRVVCVYDGQRRLLKDDMMMHNEFEVRLPLRNGSSYVTDLDIETLKRSNAFHDATTEEKGPWIPENDFLQEFKDSWQ</sequence>
<feature type="domain" description="C2H2-type" evidence="9">
    <location>
        <begin position="401"/>
        <end position="428"/>
    </location>
</feature>
<keyword evidence="6" id="KW-0804">Transcription</keyword>
<keyword evidence="5" id="KW-0805">Transcription regulation</keyword>
<name>A0AAN7SXJ4_9EURO</name>
<evidence type="ECO:0000259" key="9">
    <source>
        <dbReference type="SMART" id="SM00355"/>
    </source>
</evidence>
<feature type="region of interest" description="Disordered" evidence="8">
    <location>
        <begin position="531"/>
        <end position="591"/>
    </location>
</feature>
<dbReference type="AlphaFoldDB" id="A0AAN7SXJ4"/>
<keyword evidence="3" id="KW-0863">Zinc-finger</keyword>
<evidence type="ECO:0000313" key="11">
    <source>
        <dbReference type="Proteomes" id="UP001309876"/>
    </source>
</evidence>
<evidence type="ECO:0000256" key="1">
    <source>
        <dbReference type="ARBA" id="ARBA00004123"/>
    </source>
</evidence>
<keyword evidence="4" id="KW-0862">Zinc</keyword>
<dbReference type="EMBL" id="JAVRRJ010000005">
    <property type="protein sequence ID" value="KAK5084287.1"/>
    <property type="molecule type" value="Genomic_DNA"/>
</dbReference>
<dbReference type="InterPro" id="IPR051061">
    <property type="entry name" value="Zinc_finger_trans_reg"/>
</dbReference>
<organism evidence="10 11">
    <name type="scientific">Lithohypha guttulata</name>
    <dbReference type="NCBI Taxonomy" id="1690604"/>
    <lineage>
        <taxon>Eukaryota</taxon>
        <taxon>Fungi</taxon>
        <taxon>Dikarya</taxon>
        <taxon>Ascomycota</taxon>
        <taxon>Pezizomycotina</taxon>
        <taxon>Eurotiomycetes</taxon>
        <taxon>Chaetothyriomycetidae</taxon>
        <taxon>Chaetothyriales</taxon>
        <taxon>Trichomeriaceae</taxon>
        <taxon>Lithohypha</taxon>
    </lineage>
</organism>
<dbReference type="GO" id="GO:0008270">
    <property type="term" value="F:zinc ion binding"/>
    <property type="evidence" value="ECO:0007669"/>
    <property type="project" value="UniProtKB-KW"/>
</dbReference>
<keyword evidence="11" id="KW-1185">Reference proteome</keyword>